<gene>
    <name evidence="2" type="ORF">A1O5_08215</name>
</gene>
<evidence type="ECO:0000256" key="1">
    <source>
        <dbReference type="SAM" id="SignalP"/>
    </source>
</evidence>
<dbReference type="InterPro" id="IPR014710">
    <property type="entry name" value="RmlC-like_jellyroll"/>
</dbReference>
<dbReference type="SUPFAM" id="SSF51182">
    <property type="entry name" value="RmlC-like cupins"/>
    <property type="match status" value="1"/>
</dbReference>
<keyword evidence="3" id="KW-1185">Reference proteome</keyword>
<dbReference type="OrthoDB" id="5370773at2759"/>
<dbReference type="RefSeq" id="XP_007746989.1">
    <property type="nucleotide sequence ID" value="XM_007748799.1"/>
</dbReference>
<evidence type="ECO:0000313" key="3">
    <source>
        <dbReference type="Proteomes" id="UP000019471"/>
    </source>
</evidence>
<dbReference type="PANTHER" id="PTHR36440:SF1">
    <property type="entry name" value="PUTATIVE (AFU_ORTHOLOGUE AFUA_8G07350)-RELATED"/>
    <property type="match status" value="1"/>
</dbReference>
<comment type="caution">
    <text evidence="2">The sequence shown here is derived from an EMBL/GenBank/DDBJ whole genome shotgun (WGS) entry which is preliminary data.</text>
</comment>
<keyword evidence="1" id="KW-0732">Signal</keyword>
<protein>
    <recommendedName>
        <fullName evidence="4">Cupin 2 conserved barrel domain-containing protein</fullName>
    </recommendedName>
</protein>
<evidence type="ECO:0000313" key="2">
    <source>
        <dbReference type="EMBL" id="EXJ68423.1"/>
    </source>
</evidence>
<dbReference type="InterPro" id="IPR011051">
    <property type="entry name" value="RmlC_Cupin_sf"/>
</dbReference>
<feature type="signal peptide" evidence="1">
    <location>
        <begin position="1"/>
        <end position="21"/>
    </location>
</feature>
<dbReference type="PANTHER" id="PTHR36440">
    <property type="entry name" value="PUTATIVE (AFU_ORTHOLOGUE AFUA_8G07350)-RELATED"/>
    <property type="match status" value="1"/>
</dbReference>
<dbReference type="HOGENOM" id="CLU_060566_0_0_1"/>
<dbReference type="InterPro" id="IPR053146">
    <property type="entry name" value="QDO-like"/>
</dbReference>
<organism evidence="2 3">
    <name type="scientific">Cladophialophora psammophila CBS 110553</name>
    <dbReference type="NCBI Taxonomy" id="1182543"/>
    <lineage>
        <taxon>Eukaryota</taxon>
        <taxon>Fungi</taxon>
        <taxon>Dikarya</taxon>
        <taxon>Ascomycota</taxon>
        <taxon>Pezizomycotina</taxon>
        <taxon>Eurotiomycetes</taxon>
        <taxon>Chaetothyriomycetidae</taxon>
        <taxon>Chaetothyriales</taxon>
        <taxon>Herpotrichiellaceae</taxon>
        <taxon>Cladophialophora</taxon>
    </lineage>
</organism>
<accession>W9WKJ6</accession>
<name>W9WKJ6_9EURO</name>
<dbReference type="Proteomes" id="UP000019471">
    <property type="component" value="Unassembled WGS sequence"/>
</dbReference>
<dbReference type="STRING" id="1182543.W9WKJ6"/>
<dbReference type="EMBL" id="AMGX01000013">
    <property type="protein sequence ID" value="EXJ68423.1"/>
    <property type="molecule type" value="Genomic_DNA"/>
</dbReference>
<dbReference type="eggNOG" id="ENOG502SM79">
    <property type="taxonomic scope" value="Eukaryota"/>
</dbReference>
<sequence>MFPANFLQTVLHSLLFSSTHSSDPQPDRMLATPSLQVAASLGAILSSAAAAATATPTPASRGLLVDAAPGTPQPYVLPNLQGHAVDFGGLIIRTLVPNTTSSGAFSLVGVNSGPAPLNLIHYHKEIEAFYTLKGSVQVFHNADTGRELRANDFVFLAPGNNHTYRPNDLDFQLTLGMAPGGIDRFFAAAGLPYNSTAPFDPQDASQLNVTKVLGLMPQYNIVPEPFNTINLDWTNGTTADGLDTWHVADQALPDDPTKAYFVSSNRGPKYLHRSSGQVVAQLASGNQTNNELSVASIAIKPNNKQSQLQFNVDQAFQVTEGQLHLEIDGETVQLIFGDLAFIPKGTCFSYWSTVGFTKMVNWAAGSGLADSLISEAEAWEYGVWPA</sequence>
<dbReference type="Gene3D" id="2.60.120.10">
    <property type="entry name" value="Jelly Rolls"/>
    <property type="match status" value="2"/>
</dbReference>
<reference evidence="2 3" key="1">
    <citation type="submission" date="2013-03" db="EMBL/GenBank/DDBJ databases">
        <title>The Genome Sequence of Cladophialophora psammophila CBS 110553.</title>
        <authorList>
            <consortium name="The Broad Institute Genomics Platform"/>
            <person name="Cuomo C."/>
            <person name="de Hoog S."/>
            <person name="Gorbushina A."/>
            <person name="Walker B."/>
            <person name="Young S.K."/>
            <person name="Zeng Q."/>
            <person name="Gargeya S."/>
            <person name="Fitzgerald M."/>
            <person name="Haas B."/>
            <person name="Abouelleil A."/>
            <person name="Allen A.W."/>
            <person name="Alvarado L."/>
            <person name="Arachchi H.M."/>
            <person name="Berlin A.M."/>
            <person name="Chapman S.B."/>
            <person name="Gainer-Dewar J."/>
            <person name="Goldberg J."/>
            <person name="Griggs A."/>
            <person name="Gujja S."/>
            <person name="Hansen M."/>
            <person name="Howarth C."/>
            <person name="Imamovic A."/>
            <person name="Ireland A."/>
            <person name="Larimer J."/>
            <person name="McCowan C."/>
            <person name="Murphy C."/>
            <person name="Pearson M."/>
            <person name="Poon T.W."/>
            <person name="Priest M."/>
            <person name="Roberts A."/>
            <person name="Saif S."/>
            <person name="Shea T."/>
            <person name="Sisk P."/>
            <person name="Sykes S."/>
            <person name="Wortman J."/>
            <person name="Nusbaum C."/>
            <person name="Birren B."/>
        </authorList>
    </citation>
    <scope>NUCLEOTIDE SEQUENCE [LARGE SCALE GENOMIC DNA]</scope>
    <source>
        <strain evidence="2 3">CBS 110553</strain>
    </source>
</reference>
<dbReference type="GeneID" id="19192916"/>
<proteinExistence type="predicted"/>
<evidence type="ECO:0008006" key="4">
    <source>
        <dbReference type="Google" id="ProtNLM"/>
    </source>
</evidence>
<dbReference type="AlphaFoldDB" id="W9WKJ6"/>
<feature type="chain" id="PRO_5004932102" description="Cupin 2 conserved barrel domain-containing protein" evidence="1">
    <location>
        <begin position="22"/>
        <end position="386"/>
    </location>
</feature>